<dbReference type="PIRSF" id="PIRSF028840">
    <property type="entry name" value="Mmp37"/>
    <property type="match status" value="1"/>
</dbReference>
<dbReference type="PANTHER" id="PTHR13619:SF0">
    <property type="entry name" value="PHOSPHATIDATE CYTIDYLYLTRANSFERASE, MITOCHONDRIAL"/>
    <property type="match status" value="1"/>
</dbReference>
<evidence type="ECO:0000256" key="15">
    <source>
        <dbReference type="ARBA" id="ARBA00023136"/>
    </source>
</evidence>
<dbReference type="GO" id="GO:0005743">
    <property type="term" value="C:mitochondrial inner membrane"/>
    <property type="evidence" value="ECO:0007669"/>
    <property type="project" value="UniProtKB-SubCell"/>
</dbReference>
<keyword evidence="8" id="KW-0444">Lipid biosynthesis</keyword>
<evidence type="ECO:0000256" key="14">
    <source>
        <dbReference type="ARBA" id="ARBA00023128"/>
    </source>
</evidence>
<dbReference type="GO" id="GO:0016024">
    <property type="term" value="P:CDP-diacylglycerol biosynthetic process"/>
    <property type="evidence" value="ECO:0007669"/>
    <property type="project" value="UniProtKB-UniPathway"/>
</dbReference>
<keyword evidence="12" id="KW-0460">Magnesium</keyword>
<comment type="cofactor">
    <cofactor evidence="1">
        <name>Mg(2+)</name>
        <dbReference type="ChEBI" id="CHEBI:18420"/>
    </cofactor>
</comment>
<evidence type="ECO:0000256" key="11">
    <source>
        <dbReference type="ARBA" id="ARBA00022792"/>
    </source>
</evidence>
<evidence type="ECO:0000256" key="8">
    <source>
        <dbReference type="ARBA" id="ARBA00022516"/>
    </source>
</evidence>
<comment type="caution">
    <text evidence="19">The sequence shown here is derived from an EMBL/GenBank/DDBJ whole genome shotgun (WGS) entry which is preliminary data.</text>
</comment>
<reference evidence="19 20" key="1">
    <citation type="journal article" date="2021" name="bioRxiv">
        <title>The Gossypium anomalum genome as a resource for cotton improvement and evolutionary analysis of hybrid incompatibility.</title>
        <authorList>
            <person name="Grover C.E."/>
            <person name="Yuan D."/>
            <person name="Arick M.A."/>
            <person name="Miller E.R."/>
            <person name="Hu G."/>
            <person name="Peterson D.G."/>
            <person name="Wendel J.F."/>
            <person name="Udall J.A."/>
        </authorList>
    </citation>
    <scope>NUCLEOTIDE SEQUENCE [LARGE SCALE GENOMIC DNA]</scope>
    <source>
        <strain evidence="19">JFW-Udall</strain>
        <tissue evidence="19">Leaf</tissue>
    </source>
</reference>
<keyword evidence="16" id="KW-0594">Phospholipid biosynthesis</keyword>
<evidence type="ECO:0000256" key="3">
    <source>
        <dbReference type="ARBA" id="ARBA00005119"/>
    </source>
</evidence>
<dbReference type="AlphaFoldDB" id="A0A8J5YWB9"/>
<evidence type="ECO:0000256" key="13">
    <source>
        <dbReference type="ARBA" id="ARBA00023098"/>
    </source>
</evidence>
<evidence type="ECO:0000256" key="9">
    <source>
        <dbReference type="ARBA" id="ARBA00022679"/>
    </source>
</evidence>
<organism evidence="19 20">
    <name type="scientific">Gossypium anomalum</name>
    <dbReference type="NCBI Taxonomy" id="47600"/>
    <lineage>
        <taxon>Eukaryota</taxon>
        <taxon>Viridiplantae</taxon>
        <taxon>Streptophyta</taxon>
        <taxon>Embryophyta</taxon>
        <taxon>Tracheophyta</taxon>
        <taxon>Spermatophyta</taxon>
        <taxon>Magnoliopsida</taxon>
        <taxon>eudicotyledons</taxon>
        <taxon>Gunneridae</taxon>
        <taxon>Pentapetalae</taxon>
        <taxon>rosids</taxon>
        <taxon>malvids</taxon>
        <taxon>Malvales</taxon>
        <taxon>Malvaceae</taxon>
        <taxon>Malvoideae</taxon>
        <taxon>Gossypium</taxon>
    </lineage>
</organism>
<keyword evidence="11" id="KW-0999">Mitochondrion inner membrane</keyword>
<evidence type="ECO:0000313" key="19">
    <source>
        <dbReference type="EMBL" id="KAG8477064.1"/>
    </source>
</evidence>
<proteinExistence type="inferred from homology"/>
<evidence type="ECO:0000256" key="6">
    <source>
        <dbReference type="ARBA" id="ARBA00012487"/>
    </source>
</evidence>
<evidence type="ECO:0000256" key="17">
    <source>
        <dbReference type="ARBA" id="ARBA00023264"/>
    </source>
</evidence>
<gene>
    <name evidence="19" type="ORF">CXB51_030969</name>
</gene>
<dbReference type="InterPro" id="IPR015222">
    <property type="entry name" value="Tam41"/>
</dbReference>
<evidence type="ECO:0000256" key="7">
    <source>
        <dbReference type="ARBA" id="ARBA00018337"/>
    </source>
</evidence>
<keyword evidence="20" id="KW-1185">Reference proteome</keyword>
<keyword evidence="15" id="KW-0472">Membrane</keyword>
<sequence length="369" mass="41268">MDNKDTTHSHLLSFLNAIPPVDFCCVYGSTLHSTDPGKSTMIDYILGVSDPLQWHSENLKMNADHYASWMVLLGGAKLITNVADKLGVGVHFNPYVTWNDKMLKYGVVRMHDLIQDILNWESFYLSGRLQKPVNMLVDNLDIETINSVNLRAAVSAALLLLPPKFTEEDLYAKICSLSYMGDVRMLFAEDRNKVKKIVQGQFDLFQSMYKPFLEEYEGKDYLRFSSSKNQLANISQDCGLPVTHSHISFLPPTVRSQMGMKIGKKKVISESGKVGNGNELGFGSREEAAKCMQKALRRTVMVSSARQAVSGVLTVGVRCARLGDHGQGHDYHNLNQGWAGMGSCYRNLNQAGDWELLLWLVGYCLNEEG</sequence>
<keyword evidence="14" id="KW-0496">Mitochondrion</keyword>
<evidence type="ECO:0000313" key="20">
    <source>
        <dbReference type="Proteomes" id="UP000701853"/>
    </source>
</evidence>
<dbReference type="GO" id="GO:0032049">
    <property type="term" value="P:cardiolipin biosynthetic process"/>
    <property type="evidence" value="ECO:0007669"/>
    <property type="project" value="InterPro"/>
</dbReference>
<evidence type="ECO:0000256" key="10">
    <source>
        <dbReference type="ARBA" id="ARBA00022695"/>
    </source>
</evidence>
<evidence type="ECO:0000256" key="12">
    <source>
        <dbReference type="ARBA" id="ARBA00022842"/>
    </source>
</evidence>
<evidence type="ECO:0000256" key="4">
    <source>
        <dbReference type="ARBA" id="ARBA00005189"/>
    </source>
</evidence>
<evidence type="ECO:0000256" key="1">
    <source>
        <dbReference type="ARBA" id="ARBA00001946"/>
    </source>
</evidence>
<evidence type="ECO:0000256" key="16">
    <source>
        <dbReference type="ARBA" id="ARBA00023209"/>
    </source>
</evidence>
<protein>
    <recommendedName>
        <fullName evidence="7">Phosphatidate cytidylyltransferase, mitochondrial</fullName>
        <ecNumber evidence="6">2.7.7.41</ecNumber>
    </recommendedName>
    <alternativeName>
        <fullName evidence="18">CDP-diacylglycerol synthase</fullName>
    </alternativeName>
</protein>
<dbReference type="UniPathway" id="UPA00557">
    <property type="reaction ID" value="UER00614"/>
</dbReference>
<keyword evidence="10" id="KW-0548">Nucleotidyltransferase</keyword>
<evidence type="ECO:0000256" key="5">
    <source>
        <dbReference type="ARBA" id="ARBA00005458"/>
    </source>
</evidence>
<keyword evidence="17" id="KW-1208">Phospholipid metabolism</keyword>
<keyword evidence="9" id="KW-0808">Transferase</keyword>
<dbReference type="PANTHER" id="PTHR13619">
    <property type="entry name" value="PHOSPHATIDATE CYTIDYLYLTRANSFERASE, MITOCHONDRIAL"/>
    <property type="match status" value="1"/>
</dbReference>
<dbReference type="GO" id="GO:0004605">
    <property type="term" value="F:phosphatidate cytidylyltransferase activity"/>
    <property type="evidence" value="ECO:0007669"/>
    <property type="project" value="UniProtKB-EC"/>
</dbReference>
<dbReference type="Pfam" id="PF09139">
    <property type="entry name" value="Tam41_Mmp37"/>
    <property type="match status" value="1"/>
</dbReference>
<evidence type="ECO:0000256" key="18">
    <source>
        <dbReference type="ARBA" id="ARBA00029893"/>
    </source>
</evidence>
<name>A0A8J5YWB9_9ROSI</name>
<accession>A0A8J5YWB9</accession>
<dbReference type="Proteomes" id="UP000701853">
    <property type="component" value="Chromosome 11"/>
</dbReference>
<keyword evidence="13" id="KW-0443">Lipid metabolism</keyword>
<comment type="pathway">
    <text evidence="4">Lipid metabolism.</text>
</comment>
<comment type="similarity">
    <text evidence="5">Belongs to the TAM41 family.</text>
</comment>
<dbReference type="EMBL" id="JAHUZN010000011">
    <property type="protein sequence ID" value="KAG8477064.1"/>
    <property type="molecule type" value="Genomic_DNA"/>
</dbReference>
<evidence type="ECO:0000256" key="2">
    <source>
        <dbReference type="ARBA" id="ARBA00004443"/>
    </source>
</evidence>
<dbReference type="EC" id="2.7.7.41" evidence="6"/>
<dbReference type="OrthoDB" id="341477at2759"/>
<comment type="pathway">
    <text evidence="3">Phospholipid metabolism; CDP-diacylglycerol biosynthesis; CDP-diacylglycerol from sn-glycerol 3-phosphate: step 3/3.</text>
</comment>
<comment type="subcellular location">
    <subcellularLocation>
        <location evidence="2">Mitochondrion inner membrane</location>
        <topology evidence="2">Peripheral membrane protein</topology>
        <orientation evidence="2">Matrix side</orientation>
    </subcellularLocation>
</comment>